<dbReference type="AlphaFoldDB" id="A0ABD3BZF4"/>
<protein>
    <submittedName>
        <fullName evidence="2">Uncharacterized protein</fullName>
    </submittedName>
</protein>
<keyword evidence="1" id="KW-0732">Signal</keyword>
<evidence type="ECO:0000256" key="1">
    <source>
        <dbReference type="SAM" id="SignalP"/>
    </source>
</evidence>
<organism evidence="2 3">
    <name type="scientific">Castilleja foliolosa</name>
    <dbReference type="NCBI Taxonomy" id="1961234"/>
    <lineage>
        <taxon>Eukaryota</taxon>
        <taxon>Viridiplantae</taxon>
        <taxon>Streptophyta</taxon>
        <taxon>Embryophyta</taxon>
        <taxon>Tracheophyta</taxon>
        <taxon>Spermatophyta</taxon>
        <taxon>Magnoliopsida</taxon>
        <taxon>eudicotyledons</taxon>
        <taxon>Gunneridae</taxon>
        <taxon>Pentapetalae</taxon>
        <taxon>asterids</taxon>
        <taxon>lamiids</taxon>
        <taxon>Lamiales</taxon>
        <taxon>Orobanchaceae</taxon>
        <taxon>Pedicularideae</taxon>
        <taxon>Castillejinae</taxon>
        <taxon>Castilleja</taxon>
    </lineage>
</organism>
<keyword evidence="3" id="KW-1185">Reference proteome</keyword>
<sequence>MALNFWVLSVLVSTLVVTSNAQSPRACIPLPPNLPQLFPIPLPIFCPSPPTSPLSFLPPLTGLLPPLPSLLPPLPGQLPTLPNLLPPLPSQLPTLPIQLPTLPGQLPCIRLPPFLAPLLPLISQNPIFCQVSSPPPSP</sequence>
<name>A0ABD3BZF4_9LAMI</name>
<reference evidence="3" key="1">
    <citation type="journal article" date="2024" name="IScience">
        <title>Strigolactones Initiate the Formation of Haustorium-like Structures in Castilleja.</title>
        <authorList>
            <person name="Buerger M."/>
            <person name="Peterson D."/>
            <person name="Chory J."/>
        </authorList>
    </citation>
    <scope>NUCLEOTIDE SEQUENCE [LARGE SCALE GENOMIC DNA]</scope>
</reference>
<comment type="caution">
    <text evidence="2">The sequence shown here is derived from an EMBL/GenBank/DDBJ whole genome shotgun (WGS) entry which is preliminary data.</text>
</comment>
<dbReference type="EMBL" id="JAVIJP010000060">
    <property type="protein sequence ID" value="KAL3622501.1"/>
    <property type="molecule type" value="Genomic_DNA"/>
</dbReference>
<accession>A0ABD3BZF4</accession>
<proteinExistence type="predicted"/>
<gene>
    <name evidence="2" type="ORF">CASFOL_033912</name>
</gene>
<feature type="signal peptide" evidence="1">
    <location>
        <begin position="1"/>
        <end position="21"/>
    </location>
</feature>
<evidence type="ECO:0000313" key="2">
    <source>
        <dbReference type="EMBL" id="KAL3622501.1"/>
    </source>
</evidence>
<dbReference type="Proteomes" id="UP001632038">
    <property type="component" value="Unassembled WGS sequence"/>
</dbReference>
<feature type="chain" id="PRO_5044896963" evidence="1">
    <location>
        <begin position="22"/>
        <end position="138"/>
    </location>
</feature>
<evidence type="ECO:0000313" key="3">
    <source>
        <dbReference type="Proteomes" id="UP001632038"/>
    </source>
</evidence>